<organism evidence="1">
    <name type="scientific">Anguilla anguilla</name>
    <name type="common">European freshwater eel</name>
    <name type="synonym">Muraena anguilla</name>
    <dbReference type="NCBI Taxonomy" id="7936"/>
    <lineage>
        <taxon>Eukaryota</taxon>
        <taxon>Metazoa</taxon>
        <taxon>Chordata</taxon>
        <taxon>Craniata</taxon>
        <taxon>Vertebrata</taxon>
        <taxon>Euteleostomi</taxon>
        <taxon>Actinopterygii</taxon>
        <taxon>Neopterygii</taxon>
        <taxon>Teleostei</taxon>
        <taxon>Anguilliformes</taxon>
        <taxon>Anguillidae</taxon>
        <taxon>Anguilla</taxon>
    </lineage>
</organism>
<dbReference type="EMBL" id="GBXM01003699">
    <property type="protein sequence ID" value="JAI04879.1"/>
    <property type="molecule type" value="Transcribed_RNA"/>
</dbReference>
<evidence type="ECO:0000313" key="1">
    <source>
        <dbReference type="EMBL" id="JAI04879.1"/>
    </source>
</evidence>
<reference evidence="1" key="1">
    <citation type="submission" date="2014-11" db="EMBL/GenBank/DDBJ databases">
        <authorList>
            <person name="Amaro Gonzalez C."/>
        </authorList>
    </citation>
    <scope>NUCLEOTIDE SEQUENCE</scope>
</reference>
<reference evidence="1" key="2">
    <citation type="journal article" date="2015" name="Fish Shellfish Immunol.">
        <title>Early steps in the European eel (Anguilla anguilla)-Vibrio vulnificus interaction in the gills: Role of the RtxA13 toxin.</title>
        <authorList>
            <person name="Callol A."/>
            <person name="Pajuelo D."/>
            <person name="Ebbesson L."/>
            <person name="Teles M."/>
            <person name="MacKenzie S."/>
            <person name="Amaro C."/>
        </authorList>
    </citation>
    <scope>NUCLEOTIDE SEQUENCE</scope>
</reference>
<sequence length="54" mass="6226">MEIKIRQLSSPNLCQYTAPDPLNHIWLLVSCHPIKQRISLKLRRKSQCALATIV</sequence>
<dbReference type="AlphaFoldDB" id="A0A0E9XT85"/>
<proteinExistence type="predicted"/>
<dbReference type="PROSITE" id="PS51257">
    <property type="entry name" value="PROKAR_LIPOPROTEIN"/>
    <property type="match status" value="1"/>
</dbReference>
<accession>A0A0E9XT85</accession>
<protein>
    <submittedName>
        <fullName evidence="1">Uncharacterized protein</fullName>
    </submittedName>
</protein>
<name>A0A0E9XT85_ANGAN</name>